<name>D2SEN6_GEOOG</name>
<protein>
    <submittedName>
        <fullName evidence="2">Uncharacterized protein</fullName>
    </submittedName>
</protein>
<reference evidence="2 3" key="1">
    <citation type="journal article" date="2010" name="Stand. Genomic Sci.">
        <title>Complete genome sequence of Geodermatophilus obscurus type strain (G-20).</title>
        <authorList>
            <person name="Ivanova N."/>
            <person name="Sikorski J."/>
            <person name="Jando M."/>
            <person name="Munk C."/>
            <person name="Lapidus A."/>
            <person name="Glavina Del Rio T."/>
            <person name="Copeland A."/>
            <person name="Tice H."/>
            <person name="Cheng J.-F."/>
            <person name="Lucas S."/>
            <person name="Chen F."/>
            <person name="Nolan M."/>
            <person name="Bruce D."/>
            <person name="Goodwin L."/>
            <person name="Pitluck S."/>
            <person name="Mavromatis K."/>
            <person name="Mikhailova N."/>
            <person name="Pati A."/>
            <person name="Chen A."/>
            <person name="Palaniappan K."/>
            <person name="Land M."/>
            <person name="Hauser L."/>
            <person name="Chang Y.-J."/>
            <person name="Jeffries C.D."/>
            <person name="Meincke L."/>
            <person name="Brettin T."/>
            <person name="Detter J.C."/>
            <person name="Detter J.C."/>
            <person name="Rohde M."/>
            <person name="Goeker M."/>
            <person name="Bristow J."/>
            <person name="Eisen J.A."/>
            <person name="Markowitz V."/>
            <person name="Hugenholtz P."/>
            <person name="Kyrpides N.C."/>
            <person name="Klenk H.-P."/>
        </authorList>
    </citation>
    <scope>NUCLEOTIDE SEQUENCE [LARGE SCALE GENOMIC DNA]</scope>
    <source>
        <strain evidence="3">ATCC 25078 / DSM 43160 / JCM 3152 / KCC A-0152 / KCTC 9177 / NBRC 13315 / NRRL B-3577 / G-20</strain>
    </source>
</reference>
<dbReference type="STRING" id="526225.Gobs_4107"/>
<accession>D2SEN6</accession>
<evidence type="ECO:0000313" key="3">
    <source>
        <dbReference type="Proteomes" id="UP000001382"/>
    </source>
</evidence>
<feature type="region of interest" description="Disordered" evidence="1">
    <location>
        <begin position="90"/>
        <end position="133"/>
    </location>
</feature>
<reference evidence="3" key="2">
    <citation type="submission" date="2010-01" db="EMBL/GenBank/DDBJ databases">
        <title>The complete genome of Geodermatophilus obscurus DSM 43160.</title>
        <authorList>
            <consortium name="US DOE Joint Genome Institute (JGI-PGF)"/>
            <person name="Lucas S."/>
            <person name="Copeland A."/>
            <person name="Lapidus A."/>
            <person name="Glavina del Rio T."/>
            <person name="Dalin E."/>
            <person name="Tice H."/>
            <person name="Bruce D."/>
            <person name="Goodwin L."/>
            <person name="Pitluck S."/>
            <person name="Kyrpides N."/>
            <person name="Mavromatis K."/>
            <person name="Ivanova N."/>
            <person name="Munk A.C."/>
            <person name="Brettin T."/>
            <person name="Detter J.C."/>
            <person name="Han C."/>
            <person name="Larimer F."/>
            <person name="Land M."/>
            <person name="Hauser L."/>
            <person name="Markowitz V."/>
            <person name="Cheng J.-F."/>
            <person name="Hugenholtz P."/>
            <person name="Woyke T."/>
            <person name="Wu D."/>
            <person name="Jando M."/>
            <person name="Schneider S."/>
            <person name="Klenk H.-P."/>
            <person name="Eisen J.A."/>
        </authorList>
    </citation>
    <scope>NUCLEOTIDE SEQUENCE [LARGE SCALE GENOMIC DNA]</scope>
    <source>
        <strain evidence="3">ATCC 25078 / DSM 43160 / JCM 3152 / KCC A-0152 / KCTC 9177 / NBRC 13315 / NRRL B-3577 / G-20</strain>
    </source>
</reference>
<feature type="compositionally biased region" description="Low complexity" evidence="1">
    <location>
        <begin position="103"/>
        <end position="116"/>
    </location>
</feature>
<dbReference type="AlphaFoldDB" id="D2SEN6"/>
<keyword evidence="3" id="KW-1185">Reference proteome</keyword>
<dbReference type="EMBL" id="CP001867">
    <property type="protein sequence ID" value="ADB76672.1"/>
    <property type="molecule type" value="Genomic_DNA"/>
</dbReference>
<gene>
    <name evidence="2" type="ordered locus">Gobs_4107</name>
</gene>
<proteinExistence type="predicted"/>
<organism evidence="2 3">
    <name type="scientific">Geodermatophilus obscurus (strain ATCC 25078 / DSM 43160 / JCM 3152 / CCUG 61914 / KCC A-0152 / KCTC 9177 / NBRC 13315 / NRRL B-3577 / G-20)</name>
    <dbReference type="NCBI Taxonomy" id="526225"/>
    <lineage>
        <taxon>Bacteria</taxon>
        <taxon>Bacillati</taxon>
        <taxon>Actinomycetota</taxon>
        <taxon>Actinomycetes</taxon>
        <taxon>Geodermatophilales</taxon>
        <taxon>Geodermatophilaceae</taxon>
        <taxon>Geodermatophilus</taxon>
    </lineage>
</organism>
<dbReference type="KEGG" id="gob:Gobs_4107"/>
<dbReference type="HOGENOM" id="CLU_1515832_0_0_11"/>
<evidence type="ECO:0000313" key="2">
    <source>
        <dbReference type="EMBL" id="ADB76672.1"/>
    </source>
</evidence>
<evidence type="ECO:0000256" key="1">
    <source>
        <dbReference type="SAM" id="MobiDB-lite"/>
    </source>
</evidence>
<dbReference type="OrthoDB" id="3173471at2"/>
<dbReference type="Proteomes" id="UP000001382">
    <property type="component" value="Chromosome"/>
</dbReference>
<sequence length="177" mass="18684">MDNAEGTYPPPPPDSEAVPVPVVPHRPPALHGPVFRGSAVVAAGLLTRRQLRSSAWLHVFRDVYACSAVELTHSLLAVAAAGLLLPGARRQRTQRRDAVGGCRPPASETPSSSPSRPGRHPAPSPGLRVRRRALPPVDVALRRGARVTTAVATAVDLGRALPWTRPWPPSTISSAPG</sequence>